<keyword evidence="1" id="KW-1133">Transmembrane helix</keyword>
<feature type="transmembrane region" description="Helical" evidence="1">
    <location>
        <begin position="113"/>
        <end position="133"/>
    </location>
</feature>
<keyword evidence="1" id="KW-0472">Membrane</keyword>
<keyword evidence="3" id="KW-1185">Reference proteome</keyword>
<feature type="transmembrane region" description="Helical" evidence="1">
    <location>
        <begin position="32"/>
        <end position="54"/>
    </location>
</feature>
<evidence type="ECO:0008006" key="4">
    <source>
        <dbReference type="Google" id="ProtNLM"/>
    </source>
</evidence>
<reference evidence="2 3" key="1">
    <citation type="submission" date="2018-06" db="EMBL/GenBank/DDBJ databases">
        <title>Genome sequencing of Flavobacterium.</title>
        <authorList>
            <person name="Baek M.-G."/>
            <person name="Yi H."/>
        </authorList>
    </citation>
    <scope>NUCLEOTIDE SEQUENCE [LARGE SCALE GENOMIC DNA]</scope>
    <source>
        <strain evidence="2 3">HYN0086</strain>
    </source>
</reference>
<accession>A0A344LMG9</accession>
<evidence type="ECO:0000313" key="3">
    <source>
        <dbReference type="Proteomes" id="UP000251561"/>
    </source>
</evidence>
<organism evidence="2 3">
    <name type="scientific">Flavobacterium fluviale</name>
    <dbReference type="NCBI Taxonomy" id="2249356"/>
    <lineage>
        <taxon>Bacteria</taxon>
        <taxon>Pseudomonadati</taxon>
        <taxon>Bacteroidota</taxon>
        <taxon>Flavobacteriia</taxon>
        <taxon>Flavobacteriales</taxon>
        <taxon>Flavobacteriaceae</taxon>
        <taxon>Flavobacterium</taxon>
    </lineage>
</organism>
<protein>
    <recommendedName>
        <fullName evidence="4">YhhN-like protein</fullName>
    </recommendedName>
</protein>
<feature type="transmembrane region" description="Helical" evidence="1">
    <location>
        <begin position="178"/>
        <end position="199"/>
    </location>
</feature>
<feature type="transmembrane region" description="Helical" evidence="1">
    <location>
        <begin position="89"/>
        <end position="107"/>
    </location>
</feature>
<dbReference type="OrthoDB" id="1253476at2"/>
<evidence type="ECO:0000313" key="2">
    <source>
        <dbReference type="EMBL" id="AXB55111.1"/>
    </source>
</evidence>
<dbReference type="Proteomes" id="UP000251561">
    <property type="component" value="Chromosome"/>
</dbReference>
<keyword evidence="1" id="KW-0812">Transmembrane</keyword>
<proteinExistence type="predicted"/>
<dbReference type="KEGG" id="ffl:HYN86_00190"/>
<sequence length="211" mass="25420">MFDFIIYLTYCILLADFILYTYSFFREKKANVFFVCYLGFSCLMQFSMEVMYHYRMNNLFLVNIFIIGQMIILGLFYDSLFSLKSQKKFVKISLLVALLILGIQFVMDWNQFLRFNLFEITLTSVLVVIFALIHFYNMLTETRKYYYFNIGVVFYLLTSTVLFLIGNLTHNLSKEFKFLSWELNAVLLIFYYSIILYEWKFSFAPKKRKIN</sequence>
<feature type="transmembrane region" description="Helical" evidence="1">
    <location>
        <begin position="60"/>
        <end position="77"/>
    </location>
</feature>
<feature type="transmembrane region" description="Helical" evidence="1">
    <location>
        <begin position="145"/>
        <end position="166"/>
    </location>
</feature>
<gene>
    <name evidence="2" type="ORF">HYN86_00190</name>
</gene>
<dbReference type="AlphaFoldDB" id="A0A344LMG9"/>
<name>A0A344LMG9_9FLAO</name>
<dbReference type="EMBL" id="CP030261">
    <property type="protein sequence ID" value="AXB55111.1"/>
    <property type="molecule type" value="Genomic_DNA"/>
</dbReference>
<evidence type="ECO:0000256" key="1">
    <source>
        <dbReference type="SAM" id="Phobius"/>
    </source>
</evidence>
<feature type="transmembrane region" description="Helical" evidence="1">
    <location>
        <begin position="6"/>
        <end position="25"/>
    </location>
</feature>